<sequence>MNITIQLSIKDKILAAQNEASEAVNAPVEMLKCFTCLKIMAKHQRPFGLLQQPEILEWKCERLAMDIVMKLPRTSSGHDSIWVIVDRLTKLAHFLPMREDYKMDRLARLYLNEIIARYGVPVSIIFDRNGHFTSRFWQSMQEALGTQFHMSTAYHPQTDEPVEILEHEIKKPKRRSVTVLMIVNFYVKHFIVLLFLELFHLNAFIYVGIFLGAWAPYRLAPSEMQELASKSQELSDKGLIRPSSSPWGALGLFVKKKNISFSMCIDYIKLNKLNAKSHPKIDLMERLTRLYLKEVVSRHGVPVSIILDHDNRFTSHFWKSLQKTWGTSLDISIAYHSQTDGQSERPIQTLEDMLYICVIDFGKGWDKHLPLVEFSYNNSYYTSIKAAPFEALYGHYRLNPLYMIKECSSYGALYTTDYCCIDGSLVDLNKAPDSPYLHTFSSNQCRCFQCKDVLGDGEFCQQFTCMRCGSGLSKGLCLICGNNQNSLNDSPSIFENSSQSPPHINHHYCYECGDPLEDMFCHQCTCESCGKGAHYGYNFPPKVSVISNPKPCKIKPLMSSHKLCQVFIRHAILEIKVHSLVTQLQILLMILLMFSTYLRNPRSTRMSFVGTMLIMVTIIHLKFRLQSMKNLRIAFQAWSENIQQKKEEEEKQIAKEQAAKARYWKIPICYDDDEYYTIAITPKEPDNSLSVGDEHLDTIPAIKSDEFIKSSVENLVPNPSEFKGEHECDVLTCDDFTTFSNLLFDANDDFSSSDNESFSDEDISKKIYSNPLFTEEIISMKIDLHHFNTESDLIESLLNHDSSIISSSSKIDSLLDEFAGELNLLKSIPPGINETDCNPEEEIRLIKKLLYDNSSPRPPEEFISKNSDAAIKSFSPSPIPVEDSDSFMEEIDLSFTSDDLMSPGIEEDDYDSKMDILILVELLSNDSLSLPENKSFHFDILILSLILTQLTIVLNQEKSPNLLSHQGHKAFQPSTECPMMIYERNTLILDVPFLHFYPP</sequence>
<dbReference type="InterPro" id="IPR043502">
    <property type="entry name" value="DNA/RNA_pol_sf"/>
</dbReference>
<evidence type="ECO:0000313" key="4">
    <source>
        <dbReference type="EMBL" id="GEU48334.1"/>
    </source>
</evidence>
<dbReference type="PANTHER" id="PTHR37984">
    <property type="entry name" value="PROTEIN CBG26694"/>
    <property type="match status" value="1"/>
</dbReference>
<keyword evidence="4" id="KW-0808">Transferase</keyword>
<gene>
    <name evidence="4" type="ORF">Tci_020312</name>
</gene>
<keyword evidence="2" id="KW-0812">Transmembrane</keyword>
<evidence type="ECO:0000256" key="1">
    <source>
        <dbReference type="SAM" id="Coils"/>
    </source>
</evidence>
<feature type="coiled-coil region" evidence="1">
    <location>
        <begin position="628"/>
        <end position="659"/>
    </location>
</feature>
<dbReference type="InterPro" id="IPR050951">
    <property type="entry name" value="Retrovirus_Pol_polyprotein"/>
</dbReference>
<dbReference type="GO" id="GO:0015074">
    <property type="term" value="P:DNA integration"/>
    <property type="evidence" value="ECO:0007669"/>
    <property type="project" value="InterPro"/>
</dbReference>
<dbReference type="InterPro" id="IPR001584">
    <property type="entry name" value="Integrase_cat-core"/>
</dbReference>
<feature type="transmembrane region" description="Helical" evidence="2">
    <location>
        <begin position="577"/>
        <end position="598"/>
    </location>
</feature>
<keyword evidence="1" id="KW-0175">Coiled coil</keyword>
<dbReference type="AlphaFoldDB" id="A0A6L2KKF5"/>
<keyword evidence="2" id="KW-0472">Membrane</keyword>
<reference evidence="4" key="1">
    <citation type="journal article" date="2019" name="Sci. Rep.">
        <title>Draft genome of Tanacetum cinerariifolium, the natural source of mosquito coil.</title>
        <authorList>
            <person name="Yamashiro T."/>
            <person name="Shiraishi A."/>
            <person name="Satake H."/>
            <person name="Nakayama K."/>
        </authorList>
    </citation>
    <scope>NUCLEOTIDE SEQUENCE</scope>
</reference>
<feature type="domain" description="Integrase catalytic" evidence="3">
    <location>
        <begin position="49"/>
        <end position="224"/>
    </location>
</feature>
<keyword evidence="4" id="KW-0695">RNA-directed DNA polymerase</keyword>
<protein>
    <submittedName>
        <fullName evidence="4">Putative reverse transcriptase domain-containing protein</fullName>
    </submittedName>
</protein>
<feature type="domain" description="Integrase catalytic" evidence="3">
    <location>
        <begin position="238"/>
        <end position="396"/>
    </location>
</feature>
<name>A0A6L2KKF5_TANCI</name>
<keyword evidence="4" id="KW-0548">Nucleotidyltransferase</keyword>
<dbReference type="SUPFAM" id="SSF56672">
    <property type="entry name" value="DNA/RNA polymerases"/>
    <property type="match status" value="1"/>
</dbReference>
<dbReference type="SUPFAM" id="SSF53098">
    <property type="entry name" value="Ribonuclease H-like"/>
    <property type="match status" value="2"/>
</dbReference>
<proteinExistence type="predicted"/>
<keyword evidence="2" id="KW-1133">Transmembrane helix</keyword>
<evidence type="ECO:0000256" key="2">
    <source>
        <dbReference type="SAM" id="Phobius"/>
    </source>
</evidence>
<dbReference type="GO" id="GO:0003676">
    <property type="term" value="F:nucleic acid binding"/>
    <property type="evidence" value="ECO:0007669"/>
    <property type="project" value="InterPro"/>
</dbReference>
<feature type="transmembrane region" description="Helical" evidence="2">
    <location>
        <begin position="604"/>
        <end position="623"/>
    </location>
</feature>
<dbReference type="EMBL" id="BKCJ010002405">
    <property type="protein sequence ID" value="GEU48334.1"/>
    <property type="molecule type" value="Genomic_DNA"/>
</dbReference>
<dbReference type="Gene3D" id="3.30.420.10">
    <property type="entry name" value="Ribonuclease H-like superfamily/Ribonuclease H"/>
    <property type="match status" value="2"/>
</dbReference>
<accession>A0A6L2KKF5</accession>
<dbReference type="PROSITE" id="PS50994">
    <property type="entry name" value="INTEGRASE"/>
    <property type="match status" value="2"/>
</dbReference>
<dbReference type="PANTHER" id="PTHR37984:SF5">
    <property type="entry name" value="PROTEIN NYNRIN-LIKE"/>
    <property type="match status" value="1"/>
</dbReference>
<dbReference type="InterPro" id="IPR036397">
    <property type="entry name" value="RNaseH_sf"/>
</dbReference>
<comment type="caution">
    <text evidence="4">The sequence shown here is derived from an EMBL/GenBank/DDBJ whole genome shotgun (WGS) entry which is preliminary data.</text>
</comment>
<evidence type="ECO:0000259" key="3">
    <source>
        <dbReference type="PROSITE" id="PS50994"/>
    </source>
</evidence>
<dbReference type="InterPro" id="IPR012337">
    <property type="entry name" value="RNaseH-like_sf"/>
</dbReference>
<organism evidence="4">
    <name type="scientific">Tanacetum cinerariifolium</name>
    <name type="common">Dalmatian daisy</name>
    <name type="synonym">Chrysanthemum cinerariifolium</name>
    <dbReference type="NCBI Taxonomy" id="118510"/>
    <lineage>
        <taxon>Eukaryota</taxon>
        <taxon>Viridiplantae</taxon>
        <taxon>Streptophyta</taxon>
        <taxon>Embryophyta</taxon>
        <taxon>Tracheophyta</taxon>
        <taxon>Spermatophyta</taxon>
        <taxon>Magnoliopsida</taxon>
        <taxon>eudicotyledons</taxon>
        <taxon>Gunneridae</taxon>
        <taxon>Pentapetalae</taxon>
        <taxon>asterids</taxon>
        <taxon>campanulids</taxon>
        <taxon>Asterales</taxon>
        <taxon>Asteraceae</taxon>
        <taxon>Asteroideae</taxon>
        <taxon>Anthemideae</taxon>
        <taxon>Anthemidinae</taxon>
        <taxon>Tanacetum</taxon>
    </lineage>
</organism>
<dbReference type="GO" id="GO:0003964">
    <property type="term" value="F:RNA-directed DNA polymerase activity"/>
    <property type="evidence" value="ECO:0007669"/>
    <property type="project" value="UniProtKB-KW"/>
</dbReference>